<dbReference type="OrthoDB" id="8098664at2"/>
<dbReference type="Gene3D" id="3.20.20.140">
    <property type="entry name" value="Metal-dependent hydrolases"/>
    <property type="match status" value="1"/>
</dbReference>
<dbReference type="InterPro" id="IPR051781">
    <property type="entry name" value="Metallo-dep_Hydrolase"/>
</dbReference>
<dbReference type="InterPro" id="IPR032466">
    <property type="entry name" value="Metal_Hydrolase"/>
</dbReference>
<dbReference type="InterPro" id="IPR011059">
    <property type="entry name" value="Metal-dep_hydrolase_composite"/>
</dbReference>
<feature type="chain" id="PRO_5016463310" evidence="1">
    <location>
        <begin position="24"/>
        <end position="429"/>
    </location>
</feature>
<evidence type="ECO:0000256" key="1">
    <source>
        <dbReference type="SAM" id="SignalP"/>
    </source>
</evidence>
<organism evidence="3 4">
    <name type="scientific">Phenylobacterium hankyongense</name>
    <dbReference type="NCBI Taxonomy" id="1813876"/>
    <lineage>
        <taxon>Bacteria</taxon>
        <taxon>Pseudomonadati</taxon>
        <taxon>Pseudomonadota</taxon>
        <taxon>Alphaproteobacteria</taxon>
        <taxon>Caulobacterales</taxon>
        <taxon>Caulobacteraceae</taxon>
        <taxon>Phenylobacterium</taxon>
    </lineage>
</organism>
<dbReference type="SUPFAM" id="SSF51338">
    <property type="entry name" value="Composite domain of metallo-dependent hydrolases"/>
    <property type="match status" value="1"/>
</dbReference>
<dbReference type="AlphaFoldDB" id="A0A328AYS8"/>
<dbReference type="InterPro" id="IPR006680">
    <property type="entry name" value="Amidohydro-rel"/>
</dbReference>
<keyword evidence="1" id="KW-0732">Signal</keyword>
<evidence type="ECO:0000313" key="3">
    <source>
        <dbReference type="EMBL" id="RAK60292.1"/>
    </source>
</evidence>
<dbReference type="PANTHER" id="PTHR43135">
    <property type="entry name" value="ALPHA-D-RIBOSE 1-METHYLPHOSPHONATE 5-TRIPHOSPHATE DIPHOSPHATASE"/>
    <property type="match status" value="1"/>
</dbReference>
<dbReference type="Proteomes" id="UP000249842">
    <property type="component" value="Unassembled WGS sequence"/>
</dbReference>
<keyword evidence="4" id="KW-1185">Reference proteome</keyword>
<dbReference type="EMBL" id="QFYP01000001">
    <property type="protein sequence ID" value="RAK60292.1"/>
    <property type="molecule type" value="Genomic_DNA"/>
</dbReference>
<dbReference type="GO" id="GO:0016810">
    <property type="term" value="F:hydrolase activity, acting on carbon-nitrogen (but not peptide) bonds"/>
    <property type="evidence" value="ECO:0007669"/>
    <property type="project" value="InterPro"/>
</dbReference>
<feature type="signal peptide" evidence="1">
    <location>
        <begin position="1"/>
        <end position="23"/>
    </location>
</feature>
<dbReference type="Pfam" id="PF01979">
    <property type="entry name" value="Amidohydro_1"/>
    <property type="match status" value="1"/>
</dbReference>
<dbReference type="SUPFAM" id="SSF51556">
    <property type="entry name" value="Metallo-dependent hydrolases"/>
    <property type="match status" value="1"/>
</dbReference>
<gene>
    <name evidence="3" type="ORF">DJ021_10980</name>
</gene>
<dbReference type="Gene3D" id="2.30.40.10">
    <property type="entry name" value="Urease, subunit C, domain 1"/>
    <property type="match status" value="1"/>
</dbReference>
<evidence type="ECO:0000313" key="4">
    <source>
        <dbReference type="Proteomes" id="UP000249842"/>
    </source>
</evidence>
<comment type="caution">
    <text evidence="3">The sequence shown here is derived from an EMBL/GenBank/DDBJ whole genome shotgun (WGS) entry which is preliminary data.</text>
</comment>
<feature type="domain" description="Amidohydrolase-related" evidence="2">
    <location>
        <begin position="74"/>
        <end position="403"/>
    </location>
</feature>
<reference evidence="4" key="1">
    <citation type="submission" date="2018-05" db="EMBL/GenBank/DDBJ databases">
        <authorList>
            <person name="Li X."/>
        </authorList>
    </citation>
    <scope>NUCLEOTIDE SEQUENCE [LARGE SCALE GENOMIC DNA]</scope>
    <source>
        <strain evidence="4">HKS-05</strain>
    </source>
</reference>
<evidence type="ECO:0000259" key="2">
    <source>
        <dbReference type="Pfam" id="PF01979"/>
    </source>
</evidence>
<name>A0A328AYS8_9CAUL</name>
<keyword evidence="3" id="KW-0378">Hydrolase</keyword>
<accession>A0A328AYS8</accession>
<dbReference type="RefSeq" id="WP_111457585.1">
    <property type="nucleotide sequence ID" value="NZ_QFYP01000001.1"/>
</dbReference>
<dbReference type="PANTHER" id="PTHR43135:SF3">
    <property type="entry name" value="ALPHA-D-RIBOSE 1-METHYLPHOSPHONATE 5-TRIPHOSPHATE DIPHOSPHATASE"/>
    <property type="match status" value="1"/>
</dbReference>
<sequence length="429" mass="45957">MFIRKLKAALLGTVVWAAAVAGADAQAITIRAGELIDGKGGVAHNVTLTVEGSKIVKLQPGFTGPVTYDFGKMTVLPGLMDTHVHIGTHFGKDGKASNGKGESAADIAMYTAENAYVALMGGFTTIQSIGADTDIPVRDAINRGRLAGPRLLTSGNPLTDSTSLDKTPDEIRAQVRAQAAKGVDLIKLIVTRSIRDGGDQTWSNEQLAAACDEANKLGMLTWVHAHADAAVRNASLSNCHTVTHGQLVTDDTLRLLAKRGTWMEPTFGLVQPNYMKNMDRYLGTGNYTPEAFAYMRGNVELNKTKWRRFIAIPGLKIINGSDATAGAEGFNAQEIIWRVENGQKPMDAIVNATSRTAEAVRLDKVTGSIAPGMEADLIAVVDDPLTKIRTLERVVFVMKGGRVYKNEPPSDLANILTREPQAPKPKVGG</sequence>
<proteinExistence type="predicted"/>
<protein>
    <submittedName>
        <fullName evidence="3">Amidohydrolase</fullName>
    </submittedName>
</protein>